<evidence type="ECO:0000259" key="1">
    <source>
        <dbReference type="Pfam" id="PF12867"/>
    </source>
</evidence>
<dbReference type="SUPFAM" id="SSF109854">
    <property type="entry name" value="DinB/YfiT-like putative metalloenzymes"/>
    <property type="match status" value="1"/>
</dbReference>
<reference evidence="2" key="1">
    <citation type="submission" date="2022-07" db="EMBL/GenBank/DDBJ databases">
        <title>Gramela sediminis sp. nov., isolated from deep-sea sediment of the Indian Ocean.</title>
        <authorList>
            <person name="Shi H."/>
        </authorList>
    </citation>
    <scope>NUCLEOTIDE SEQUENCE</scope>
    <source>
        <strain evidence="2">GC03-9</strain>
    </source>
</reference>
<evidence type="ECO:0000313" key="3">
    <source>
        <dbReference type="Proteomes" id="UP001155280"/>
    </source>
</evidence>
<dbReference type="EMBL" id="JANCNS010000003">
    <property type="protein sequence ID" value="MCP9201104.1"/>
    <property type="molecule type" value="Genomic_DNA"/>
</dbReference>
<keyword evidence="3" id="KW-1185">Reference proteome</keyword>
<name>A0A9X2KZI7_9FLAO</name>
<accession>A0A9X2KZI7</accession>
<organism evidence="2 3">
    <name type="scientific">Christiangramia oceanisediminis</name>
    <dbReference type="NCBI Taxonomy" id="2920386"/>
    <lineage>
        <taxon>Bacteria</taxon>
        <taxon>Pseudomonadati</taxon>
        <taxon>Bacteroidota</taxon>
        <taxon>Flavobacteriia</taxon>
        <taxon>Flavobacteriales</taxon>
        <taxon>Flavobacteriaceae</taxon>
        <taxon>Christiangramia</taxon>
    </lineage>
</organism>
<sequence length="157" mass="18942">MSTEKQRREQLVKHLNGGMAFQSIDNFVDNLNLEQVGTRPDDLPYSFYEIFYHMHFAQKDILDYCFSEKYTEHKWPDDYWPDSQEPESEESWEELKSEYFQDREKLQDYILDLENDIDKPVKNSEKHSLFREILLIIEHNAYHTGQLLVIQRLLGAY</sequence>
<comment type="caution">
    <text evidence="2">The sequence shown here is derived from an EMBL/GenBank/DDBJ whole genome shotgun (WGS) entry which is preliminary data.</text>
</comment>
<dbReference type="Gene3D" id="1.20.120.450">
    <property type="entry name" value="dinb family like domain"/>
    <property type="match status" value="1"/>
</dbReference>
<dbReference type="InterPro" id="IPR034660">
    <property type="entry name" value="DinB/YfiT-like"/>
</dbReference>
<dbReference type="Proteomes" id="UP001155280">
    <property type="component" value="Unassembled WGS sequence"/>
</dbReference>
<dbReference type="AlphaFoldDB" id="A0A9X2KZI7"/>
<proteinExistence type="predicted"/>
<dbReference type="Pfam" id="PF12867">
    <property type="entry name" value="DinB_2"/>
    <property type="match status" value="1"/>
</dbReference>
<protein>
    <submittedName>
        <fullName evidence="2">DinB family protein</fullName>
    </submittedName>
</protein>
<dbReference type="RefSeq" id="WP_241552771.1">
    <property type="nucleotide sequence ID" value="NZ_JANCNS010000003.1"/>
</dbReference>
<gene>
    <name evidence="2" type="ORF">MKO06_14395</name>
</gene>
<evidence type="ECO:0000313" key="2">
    <source>
        <dbReference type="EMBL" id="MCP9201104.1"/>
    </source>
</evidence>
<feature type="domain" description="DinB-like" evidence="1">
    <location>
        <begin position="24"/>
        <end position="147"/>
    </location>
</feature>
<dbReference type="InterPro" id="IPR024775">
    <property type="entry name" value="DinB-like"/>
</dbReference>